<dbReference type="InterPro" id="IPR000408">
    <property type="entry name" value="Reg_chr_condens"/>
</dbReference>
<dbReference type="PROSITE" id="PS50097">
    <property type="entry name" value="BTB"/>
    <property type="match status" value="1"/>
</dbReference>
<dbReference type="Gene3D" id="2.130.10.30">
    <property type="entry name" value="Regulator of chromosome condensation 1/beta-lactamase-inhibitor protein II"/>
    <property type="match status" value="1"/>
</dbReference>
<dbReference type="Pfam" id="PF00651">
    <property type="entry name" value="BTB"/>
    <property type="match status" value="1"/>
</dbReference>
<evidence type="ECO:0000256" key="2">
    <source>
        <dbReference type="PROSITE-ProRule" id="PRU00235"/>
    </source>
</evidence>
<protein>
    <submittedName>
        <fullName evidence="4">Putative RCC1 and BTB domain-containing protein 1</fullName>
    </submittedName>
</protein>
<proteinExistence type="predicted"/>
<feature type="domain" description="BTB" evidence="3">
    <location>
        <begin position="379"/>
        <end position="446"/>
    </location>
</feature>
<accession>A0A2G8K2R8</accession>
<dbReference type="PANTHER" id="PTHR22872">
    <property type="entry name" value="BTK-BINDING PROTEIN-RELATED"/>
    <property type="match status" value="1"/>
</dbReference>
<dbReference type="STRING" id="307972.A0A2G8K2R8"/>
<dbReference type="AlphaFoldDB" id="A0A2G8K2R8"/>
<gene>
    <name evidence="4" type="ORF">BSL78_20836</name>
</gene>
<dbReference type="Gene3D" id="3.30.710.10">
    <property type="entry name" value="Potassium Channel Kv1.1, Chain A"/>
    <property type="match status" value="1"/>
</dbReference>
<dbReference type="SUPFAM" id="SSF50985">
    <property type="entry name" value="RCC1/BLIP-II"/>
    <property type="match status" value="1"/>
</dbReference>
<reference evidence="4 5" key="1">
    <citation type="journal article" date="2017" name="PLoS Biol.">
        <title>The sea cucumber genome provides insights into morphological evolution and visceral regeneration.</title>
        <authorList>
            <person name="Zhang X."/>
            <person name="Sun L."/>
            <person name="Yuan J."/>
            <person name="Sun Y."/>
            <person name="Gao Y."/>
            <person name="Zhang L."/>
            <person name="Li S."/>
            <person name="Dai H."/>
            <person name="Hamel J.F."/>
            <person name="Liu C."/>
            <person name="Yu Y."/>
            <person name="Liu S."/>
            <person name="Lin W."/>
            <person name="Guo K."/>
            <person name="Jin S."/>
            <person name="Xu P."/>
            <person name="Storey K.B."/>
            <person name="Huan P."/>
            <person name="Zhang T."/>
            <person name="Zhou Y."/>
            <person name="Zhang J."/>
            <person name="Lin C."/>
            <person name="Li X."/>
            <person name="Xing L."/>
            <person name="Huo D."/>
            <person name="Sun M."/>
            <person name="Wang L."/>
            <person name="Mercier A."/>
            <person name="Li F."/>
            <person name="Yang H."/>
            <person name="Xiang J."/>
        </authorList>
    </citation>
    <scope>NUCLEOTIDE SEQUENCE [LARGE SCALE GENOMIC DNA]</scope>
    <source>
        <strain evidence="4">Shaxun</strain>
        <tissue evidence="4">Muscle</tissue>
    </source>
</reference>
<dbReference type="OrthoDB" id="10051363at2759"/>
<comment type="caution">
    <text evidence="4">The sequence shown here is derived from an EMBL/GenBank/DDBJ whole genome shotgun (WGS) entry which is preliminary data.</text>
</comment>
<dbReference type="InterPro" id="IPR009091">
    <property type="entry name" value="RCC1/BLIP-II"/>
</dbReference>
<sequence length="543" mass="59458">MSLVQFKAVWPILGLIDSKLRQKIKVAYVFGVDGNSVLFLTTDDDVYSFGTDANNYGYLGHGNGIKTLLQPKKIDVLSKKGIHLLAIGSIGYVLAATTNNEIYAWGYGQSNNLGNGVAGQVYVPAAITANFGGHHITKLACGSTHTLALTDDGEIYSWGTNNNGQLGHKQNASRPQPITASIGGQFVCDIVCASTSSYALLDNGELYGWGSNAQGQVGTKTSGNNYPEPIQVTSLKSVVIKQIVCGKNFFLALSKSGHVYACGEGTSGQIGKGDVANATGPTQLPEKLGSDLCAALNDAGEVYVWGRCRFELVKSPMKTELSSLDDAFACYSSPPLLGDHFRSYLVSMFLQFVFAVPKGYGGDVLTSLKNCLVEDEEIKDITFIVENQKIRAHKTILMIRSEYFRRMFQNDWAEREKEGITIQGFTYDGFNTYMEYVYTGTITNKLSFDVAVDLLQIADCYQEMKLKGLCEELLKDKLKITNCAFLYQIATKFQAKLLRVGCAKFGAHHMTAVIASDYFKQMTNPKIIQDFLVATGQYGAFKY</sequence>
<keyword evidence="1" id="KW-0677">Repeat</keyword>
<name>A0A2G8K2R8_STIJA</name>
<evidence type="ECO:0000256" key="1">
    <source>
        <dbReference type="ARBA" id="ARBA00022737"/>
    </source>
</evidence>
<dbReference type="PROSITE" id="PS50012">
    <property type="entry name" value="RCC1_3"/>
    <property type="match status" value="3"/>
</dbReference>
<keyword evidence="5" id="KW-1185">Reference proteome</keyword>
<feature type="repeat" description="RCC1" evidence="2">
    <location>
        <begin position="100"/>
        <end position="152"/>
    </location>
</feature>
<dbReference type="InterPro" id="IPR051625">
    <property type="entry name" value="Signaling_Regulatory_Domain"/>
</dbReference>
<evidence type="ECO:0000313" key="5">
    <source>
        <dbReference type="Proteomes" id="UP000230750"/>
    </source>
</evidence>
<feature type="repeat" description="RCC1" evidence="2">
    <location>
        <begin position="204"/>
        <end position="256"/>
    </location>
</feature>
<evidence type="ECO:0000313" key="4">
    <source>
        <dbReference type="EMBL" id="PIK42306.1"/>
    </source>
</evidence>
<feature type="repeat" description="RCC1" evidence="2">
    <location>
        <begin position="153"/>
        <end position="203"/>
    </location>
</feature>
<evidence type="ECO:0000259" key="3">
    <source>
        <dbReference type="PROSITE" id="PS50097"/>
    </source>
</evidence>
<dbReference type="Pfam" id="PF13540">
    <property type="entry name" value="RCC1_2"/>
    <property type="match status" value="1"/>
</dbReference>
<organism evidence="4 5">
    <name type="scientific">Stichopus japonicus</name>
    <name type="common">Sea cucumber</name>
    <dbReference type="NCBI Taxonomy" id="307972"/>
    <lineage>
        <taxon>Eukaryota</taxon>
        <taxon>Metazoa</taxon>
        <taxon>Echinodermata</taxon>
        <taxon>Eleutherozoa</taxon>
        <taxon>Echinozoa</taxon>
        <taxon>Holothuroidea</taxon>
        <taxon>Aspidochirotacea</taxon>
        <taxon>Aspidochirotida</taxon>
        <taxon>Stichopodidae</taxon>
        <taxon>Apostichopus</taxon>
    </lineage>
</organism>
<dbReference type="Proteomes" id="UP000230750">
    <property type="component" value="Unassembled WGS sequence"/>
</dbReference>
<dbReference type="InterPro" id="IPR000210">
    <property type="entry name" value="BTB/POZ_dom"/>
</dbReference>
<dbReference type="PRINTS" id="PR00633">
    <property type="entry name" value="RCCNDNSATION"/>
</dbReference>
<dbReference type="SUPFAM" id="SSF54695">
    <property type="entry name" value="POZ domain"/>
    <property type="match status" value="1"/>
</dbReference>
<dbReference type="PANTHER" id="PTHR22872:SF10">
    <property type="entry name" value="ULTRAVIOLET-B RECEPTOR UVR8"/>
    <property type="match status" value="1"/>
</dbReference>
<dbReference type="SMART" id="SM00225">
    <property type="entry name" value="BTB"/>
    <property type="match status" value="1"/>
</dbReference>
<dbReference type="EMBL" id="MRZV01000943">
    <property type="protein sequence ID" value="PIK42306.1"/>
    <property type="molecule type" value="Genomic_DNA"/>
</dbReference>
<dbReference type="InterPro" id="IPR011333">
    <property type="entry name" value="SKP1/BTB/POZ_sf"/>
</dbReference>
<dbReference type="Pfam" id="PF00415">
    <property type="entry name" value="RCC1"/>
    <property type="match status" value="1"/>
</dbReference>